<sequence length="123" mass="14370">MLHQKSEDSIVVEAMLKIKELKYDFIFDNFNLKDFFPTEAALIFTMIAYNLMSLFRTFVLQEKTQKTLTTLRYKTFAIGAYFEKQNDRLVLKIALNKKEKLGSVVFEIITSPILLKSLMCNLN</sequence>
<dbReference type="STRING" id="1041826.FCOL_12330"/>
<keyword evidence="1" id="KW-0812">Transmembrane</keyword>
<dbReference type="AlphaFoldDB" id="G8X9R7"/>
<dbReference type="Pfam" id="PF13701">
    <property type="entry name" value="DDE_Tnp_1_4"/>
    <property type="match status" value="1"/>
</dbReference>
<protein>
    <recommendedName>
        <fullName evidence="2">Transposase DDE domain-containing protein</fullName>
    </recommendedName>
</protein>
<gene>
    <name evidence="3" type="ordered locus">FCOL_12330</name>
</gene>
<keyword evidence="1" id="KW-0472">Membrane</keyword>
<evidence type="ECO:0000259" key="2">
    <source>
        <dbReference type="Pfam" id="PF13701"/>
    </source>
</evidence>
<feature type="transmembrane region" description="Helical" evidence="1">
    <location>
        <begin position="40"/>
        <end position="59"/>
    </location>
</feature>
<organism evidence="3 4">
    <name type="scientific">Flavobacterium columnare (strain ATCC 49512 / CIP 103533 / TG 44/87)</name>
    <dbReference type="NCBI Taxonomy" id="1041826"/>
    <lineage>
        <taxon>Bacteria</taxon>
        <taxon>Pseudomonadati</taxon>
        <taxon>Bacteroidota</taxon>
        <taxon>Flavobacteriia</taxon>
        <taxon>Flavobacteriales</taxon>
        <taxon>Flavobacteriaceae</taxon>
        <taxon>Flavobacterium</taxon>
    </lineage>
</organism>
<dbReference type="KEGG" id="fco:FCOL_12330"/>
<reference evidence="3 4" key="1">
    <citation type="journal article" date="2012" name="J. Bacteriol.">
        <title>Genome Sequence of the Fish Pathogen Flavobacterium columnare ATCC 49512.</title>
        <authorList>
            <person name="Tekedar H.C."/>
            <person name="Karsi A."/>
            <person name="Gillaspy A.F."/>
            <person name="Dyer D.W."/>
            <person name="Benton N.R."/>
            <person name="Zaitshik J."/>
            <person name="Vamenta S."/>
            <person name="Banes M.M."/>
            <person name="Gulsoy N."/>
            <person name="Aboko-Cole M."/>
            <person name="Waldbieser G.C."/>
            <person name="Lawrence M.L."/>
        </authorList>
    </citation>
    <scope>NUCLEOTIDE SEQUENCE [LARGE SCALE GENOMIC DNA]</scope>
    <source>
        <strain evidence="4">ATCC 49512 / CIP 103533 / TG 44/87</strain>
    </source>
</reference>
<name>G8X9R7_FLACA</name>
<evidence type="ECO:0000313" key="4">
    <source>
        <dbReference type="Proteomes" id="UP000005638"/>
    </source>
</evidence>
<accession>G8X9R7</accession>
<keyword evidence="1" id="KW-1133">Transmembrane helix</keyword>
<feature type="domain" description="Transposase DDE" evidence="2">
    <location>
        <begin position="17"/>
        <end position="95"/>
    </location>
</feature>
<evidence type="ECO:0000256" key="1">
    <source>
        <dbReference type="SAM" id="Phobius"/>
    </source>
</evidence>
<dbReference type="InterPro" id="IPR025668">
    <property type="entry name" value="Tnp_DDE_dom"/>
</dbReference>
<keyword evidence="4" id="KW-1185">Reference proteome</keyword>
<dbReference type="eggNOG" id="COG3385">
    <property type="taxonomic scope" value="Bacteria"/>
</dbReference>
<dbReference type="Proteomes" id="UP000005638">
    <property type="component" value="Chromosome"/>
</dbReference>
<proteinExistence type="predicted"/>
<dbReference type="HOGENOM" id="CLU_2011861_0_0_10"/>
<dbReference type="EMBL" id="CP003222">
    <property type="protein sequence ID" value="AEW87265.1"/>
    <property type="molecule type" value="Genomic_DNA"/>
</dbReference>
<evidence type="ECO:0000313" key="3">
    <source>
        <dbReference type="EMBL" id="AEW87265.1"/>
    </source>
</evidence>